<sequence>MKDPTTWEELLEELDEMIKHFGTISKRVARLYIIAQTLSDTATEKQMQRVEHLCNVDSKELWKSLKFHLIGILFYIQQSFKNN</sequence>
<dbReference type="EMBL" id="DUTP01000003">
    <property type="protein sequence ID" value="HHX99315.1"/>
    <property type="molecule type" value="Genomic_DNA"/>
</dbReference>
<organism evidence="1 2">
    <name type="scientific">Candidatus Dojkabacteria bacterium</name>
    <dbReference type="NCBI Taxonomy" id="2099670"/>
    <lineage>
        <taxon>Bacteria</taxon>
        <taxon>Candidatus Dojkabacteria</taxon>
    </lineage>
</organism>
<comment type="caution">
    <text evidence="1">The sequence shown here is derived from an EMBL/GenBank/DDBJ whole genome shotgun (WGS) entry which is preliminary data.</text>
</comment>
<accession>A0A832R8X7</accession>
<protein>
    <submittedName>
        <fullName evidence="1">Uncharacterized protein</fullName>
    </submittedName>
</protein>
<reference evidence="1 2" key="1">
    <citation type="journal article" date="2020" name="Biotechnol. Biofuels">
        <title>New insights from the biogas microbiome by comprehensive genome-resolved metagenomics of nearly 1600 species originating from multiple anaerobic digesters.</title>
        <authorList>
            <person name="Campanaro S."/>
            <person name="Treu L."/>
            <person name="Rodriguez-R L.M."/>
            <person name="Kovalovszki A."/>
            <person name="Ziels R.M."/>
            <person name="Maus I."/>
            <person name="Zhu X."/>
            <person name="Kougias P.G."/>
            <person name="Basile A."/>
            <person name="Luo G."/>
            <person name="Schluter A."/>
            <person name="Konstantinidis K.T."/>
            <person name="Angelidaki I."/>
        </authorList>
    </citation>
    <scope>NUCLEOTIDE SEQUENCE [LARGE SCALE GENOMIC DNA]</scope>
    <source>
        <strain evidence="1">AS05jafATM_89</strain>
    </source>
</reference>
<proteinExistence type="predicted"/>
<gene>
    <name evidence="1" type="ORF">GX533_01340</name>
</gene>
<name>A0A832R8X7_9BACT</name>
<evidence type="ECO:0000313" key="1">
    <source>
        <dbReference type="EMBL" id="HHX99315.1"/>
    </source>
</evidence>
<dbReference type="Proteomes" id="UP000576550">
    <property type="component" value="Unassembled WGS sequence"/>
</dbReference>
<evidence type="ECO:0000313" key="2">
    <source>
        <dbReference type="Proteomes" id="UP000576550"/>
    </source>
</evidence>
<dbReference type="AlphaFoldDB" id="A0A832R8X7"/>